<proteinExistence type="predicted"/>
<dbReference type="Proteomes" id="UP000762676">
    <property type="component" value="Unassembled WGS sequence"/>
</dbReference>
<reference evidence="2 3" key="1">
    <citation type="journal article" date="2021" name="Elife">
        <title>Chloroplast acquisition without the gene transfer in kleptoplastic sea slugs, Plakobranchus ocellatus.</title>
        <authorList>
            <person name="Maeda T."/>
            <person name="Takahashi S."/>
            <person name="Yoshida T."/>
            <person name="Shimamura S."/>
            <person name="Takaki Y."/>
            <person name="Nagai Y."/>
            <person name="Toyoda A."/>
            <person name="Suzuki Y."/>
            <person name="Arimoto A."/>
            <person name="Ishii H."/>
            <person name="Satoh N."/>
            <person name="Nishiyama T."/>
            <person name="Hasebe M."/>
            <person name="Maruyama T."/>
            <person name="Minagawa J."/>
            <person name="Obokata J."/>
            <person name="Shigenobu S."/>
        </authorList>
    </citation>
    <scope>NUCLEOTIDE SEQUENCE [LARGE SCALE GENOMIC DNA]</scope>
</reference>
<organism evidence="2 3">
    <name type="scientific">Elysia marginata</name>
    <dbReference type="NCBI Taxonomy" id="1093978"/>
    <lineage>
        <taxon>Eukaryota</taxon>
        <taxon>Metazoa</taxon>
        <taxon>Spiralia</taxon>
        <taxon>Lophotrochozoa</taxon>
        <taxon>Mollusca</taxon>
        <taxon>Gastropoda</taxon>
        <taxon>Heterobranchia</taxon>
        <taxon>Euthyneura</taxon>
        <taxon>Panpulmonata</taxon>
        <taxon>Sacoglossa</taxon>
        <taxon>Placobranchoidea</taxon>
        <taxon>Plakobranchidae</taxon>
        <taxon>Elysia</taxon>
    </lineage>
</organism>
<accession>A0AAV4H2X0</accession>
<dbReference type="Pfam" id="PF00078">
    <property type="entry name" value="RVT_1"/>
    <property type="match status" value="1"/>
</dbReference>
<keyword evidence="2" id="KW-0548">Nucleotidyltransferase</keyword>
<dbReference type="GO" id="GO:0003964">
    <property type="term" value="F:RNA-directed DNA polymerase activity"/>
    <property type="evidence" value="ECO:0007669"/>
    <property type="project" value="UniProtKB-KW"/>
</dbReference>
<dbReference type="AlphaFoldDB" id="A0AAV4H2X0"/>
<evidence type="ECO:0000259" key="1">
    <source>
        <dbReference type="Pfam" id="PF00078"/>
    </source>
</evidence>
<dbReference type="EMBL" id="BMAT01008756">
    <property type="protein sequence ID" value="GFR92039.1"/>
    <property type="molecule type" value="Genomic_DNA"/>
</dbReference>
<evidence type="ECO:0000313" key="2">
    <source>
        <dbReference type="EMBL" id="GFR92039.1"/>
    </source>
</evidence>
<gene>
    <name evidence="2" type="ORF">ElyMa_004343200</name>
</gene>
<keyword evidence="3" id="KW-1185">Reference proteome</keyword>
<sequence>MINVLFSGSVETNFLDGGSNKKLLIIIILHFHYSTDINNRVLFNRIKAATDPKLRDEQAGFRSNRSTTDQIATLRIIVQQSLEWNSPLIVNSLDYEKAFDSVDRELLWKILRNYGIPEKIVSLVRKMNDGTCCR</sequence>
<dbReference type="PANTHER" id="PTHR47027">
    <property type="entry name" value="REVERSE TRANSCRIPTASE DOMAIN-CONTAINING PROTEIN"/>
    <property type="match status" value="1"/>
</dbReference>
<evidence type="ECO:0000313" key="3">
    <source>
        <dbReference type="Proteomes" id="UP000762676"/>
    </source>
</evidence>
<dbReference type="InterPro" id="IPR000477">
    <property type="entry name" value="RT_dom"/>
</dbReference>
<dbReference type="PANTHER" id="PTHR47027:SF20">
    <property type="entry name" value="REVERSE TRANSCRIPTASE-LIKE PROTEIN WITH RNA-DIRECTED DNA POLYMERASE DOMAIN"/>
    <property type="match status" value="1"/>
</dbReference>
<feature type="domain" description="Reverse transcriptase" evidence="1">
    <location>
        <begin position="39"/>
        <end position="121"/>
    </location>
</feature>
<keyword evidence="2" id="KW-0808">Transferase</keyword>
<protein>
    <submittedName>
        <fullName evidence="2">Reverse transcriptase SR3-right</fullName>
    </submittedName>
</protein>
<comment type="caution">
    <text evidence="2">The sequence shown here is derived from an EMBL/GenBank/DDBJ whole genome shotgun (WGS) entry which is preliminary data.</text>
</comment>
<name>A0AAV4H2X0_9GAST</name>
<dbReference type="SUPFAM" id="SSF56672">
    <property type="entry name" value="DNA/RNA polymerases"/>
    <property type="match status" value="1"/>
</dbReference>
<keyword evidence="2" id="KW-0695">RNA-directed DNA polymerase</keyword>
<dbReference type="InterPro" id="IPR043502">
    <property type="entry name" value="DNA/RNA_pol_sf"/>
</dbReference>